<dbReference type="InterPro" id="IPR000182">
    <property type="entry name" value="GNAT_dom"/>
</dbReference>
<evidence type="ECO:0000313" key="3">
    <source>
        <dbReference type="Proteomes" id="UP000569914"/>
    </source>
</evidence>
<sequence>MFSAIPVAAELTYPLRRQVLGRGPTPAELDCALTDWGHYGVIIDGGVAAVGVTHPRALPVPAGRPVPGSWRIIGMAVDQGFRRRGLGTVVLTALLAHVRSHSGRRVWCQARVGAAEFYRRHGFDQVAAQRDDRIAGPQLLMSLLL</sequence>
<protein>
    <submittedName>
        <fullName evidence="2">Ribosomal protein S18 acetylase RimI-like enzyme</fullName>
    </submittedName>
</protein>
<dbReference type="CDD" id="cd04301">
    <property type="entry name" value="NAT_SF"/>
    <property type="match status" value="1"/>
</dbReference>
<gene>
    <name evidence="2" type="ORF">BKA15_004880</name>
</gene>
<feature type="domain" description="N-acetyltransferase" evidence="1">
    <location>
        <begin position="1"/>
        <end position="145"/>
    </location>
</feature>
<keyword evidence="3" id="KW-1185">Reference proteome</keyword>
<dbReference type="GO" id="GO:0005840">
    <property type="term" value="C:ribosome"/>
    <property type="evidence" value="ECO:0007669"/>
    <property type="project" value="UniProtKB-KW"/>
</dbReference>
<reference evidence="2 3" key="1">
    <citation type="submission" date="2020-07" db="EMBL/GenBank/DDBJ databases">
        <title>Sequencing the genomes of 1000 actinobacteria strains.</title>
        <authorList>
            <person name="Klenk H.-P."/>
        </authorList>
    </citation>
    <scope>NUCLEOTIDE SEQUENCE [LARGE SCALE GENOMIC DNA]</scope>
    <source>
        <strain evidence="2 3">DSM 22083</strain>
    </source>
</reference>
<accession>A0A7Y9IBI9</accession>
<dbReference type="EMBL" id="JACCBU010000001">
    <property type="protein sequence ID" value="NYE73551.1"/>
    <property type="molecule type" value="Genomic_DNA"/>
</dbReference>
<evidence type="ECO:0000313" key="2">
    <source>
        <dbReference type="EMBL" id="NYE73551.1"/>
    </source>
</evidence>
<evidence type="ECO:0000259" key="1">
    <source>
        <dbReference type="PROSITE" id="PS51186"/>
    </source>
</evidence>
<dbReference type="InterPro" id="IPR016181">
    <property type="entry name" value="Acyl_CoA_acyltransferase"/>
</dbReference>
<proteinExistence type="predicted"/>
<dbReference type="SUPFAM" id="SSF55729">
    <property type="entry name" value="Acyl-CoA N-acyltransferases (Nat)"/>
    <property type="match status" value="1"/>
</dbReference>
<name>A0A7Y9IBI9_9ACTN</name>
<comment type="caution">
    <text evidence="2">The sequence shown here is derived from an EMBL/GenBank/DDBJ whole genome shotgun (WGS) entry which is preliminary data.</text>
</comment>
<keyword evidence="2" id="KW-0687">Ribonucleoprotein</keyword>
<keyword evidence="2" id="KW-0689">Ribosomal protein</keyword>
<dbReference type="PROSITE" id="PS51186">
    <property type="entry name" value="GNAT"/>
    <property type="match status" value="1"/>
</dbReference>
<dbReference type="GO" id="GO:0016747">
    <property type="term" value="F:acyltransferase activity, transferring groups other than amino-acyl groups"/>
    <property type="evidence" value="ECO:0007669"/>
    <property type="project" value="InterPro"/>
</dbReference>
<dbReference type="Pfam" id="PF00583">
    <property type="entry name" value="Acetyltransf_1"/>
    <property type="match status" value="1"/>
</dbReference>
<organism evidence="2 3">
    <name type="scientific">Microlunatus parietis</name>
    <dbReference type="NCBI Taxonomy" id="682979"/>
    <lineage>
        <taxon>Bacteria</taxon>
        <taxon>Bacillati</taxon>
        <taxon>Actinomycetota</taxon>
        <taxon>Actinomycetes</taxon>
        <taxon>Propionibacteriales</taxon>
        <taxon>Propionibacteriaceae</taxon>
        <taxon>Microlunatus</taxon>
    </lineage>
</organism>
<dbReference type="RefSeq" id="WP_179755122.1">
    <property type="nucleotide sequence ID" value="NZ_JACCBU010000001.1"/>
</dbReference>
<dbReference type="Proteomes" id="UP000569914">
    <property type="component" value="Unassembled WGS sequence"/>
</dbReference>
<dbReference type="Gene3D" id="3.40.630.30">
    <property type="match status" value="1"/>
</dbReference>
<dbReference type="AlphaFoldDB" id="A0A7Y9IBI9"/>